<reference evidence="3" key="1">
    <citation type="journal article" date="2013" name="Nat. Genet.">
        <title>The draft genomes of soft-shell turtle and green sea turtle yield insights into the development and evolution of the turtle-specific body plan.</title>
        <authorList>
            <person name="Wang Z."/>
            <person name="Pascual-Anaya J."/>
            <person name="Zadissa A."/>
            <person name="Li W."/>
            <person name="Niimura Y."/>
            <person name="Huang Z."/>
            <person name="Li C."/>
            <person name="White S."/>
            <person name="Xiong Z."/>
            <person name="Fang D."/>
            <person name="Wang B."/>
            <person name="Ming Y."/>
            <person name="Chen Y."/>
            <person name="Zheng Y."/>
            <person name="Kuraku S."/>
            <person name="Pignatelli M."/>
            <person name="Herrero J."/>
            <person name="Beal K."/>
            <person name="Nozawa M."/>
            <person name="Li Q."/>
            <person name="Wang J."/>
            <person name="Zhang H."/>
            <person name="Yu L."/>
            <person name="Shigenobu S."/>
            <person name="Wang J."/>
            <person name="Liu J."/>
            <person name="Flicek P."/>
            <person name="Searle S."/>
            <person name="Wang J."/>
            <person name="Kuratani S."/>
            <person name="Yin Y."/>
            <person name="Aken B."/>
            <person name="Zhang G."/>
            <person name="Irie N."/>
        </authorList>
    </citation>
    <scope>NUCLEOTIDE SEQUENCE [LARGE SCALE GENOMIC DNA]</scope>
</reference>
<accession>M7CD98</accession>
<dbReference type="GO" id="GO:0006218">
    <property type="term" value="P:uridine catabolic process"/>
    <property type="evidence" value="ECO:0007669"/>
    <property type="project" value="TreeGrafter"/>
</dbReference>
<organism evidence="2 3">
    <name type="scientific">Chelonia mydas</name>
    <name type="common">Green sea-turtle</name>
    <name type="synonym">Chelonia agassizi</name>
    <dbReference type="NCBI Taxonomy" id="8469"/>
    <lineage>
        <taxon>Eukaryota</taxon>
        <taxon>Metazoa</taxon>
        <taxon>Chordata</taxon>
        <taxon>Craniata</taxon>
        <taxon>Vertebrata</taxon>
        <taxon>Euteleostomi</taxon>
        <taxon>Archelosauria</taxon>
        <taxon>Testudinata</taxon>
        <taxon>Testudines</taxon>
        <taxon>Cryptodira</taxon>
        <taxon>Durocryptodira</taxon>
        <taxon>Americhelydia</taxon>
        <taxon>Chelonioidea</taxon>
        <taxon>Cheloniidae</taxon>
        <taxon>Chelonia</taxon>
    </lineage>
</organism>
<proteinExistence type="predicted"/>
<evidence type="ECO:0000313" key="2">
    <source>
        <dbReference type="EMBL" id="EMP38742.1"/>
    </source>
</evidence>
<feature type="region of interest" description="Disordered" evidence="1">
    <location>
        <begin position="13"/>
        <end position="48"/>
    </location>
</feature>
<keyword evidence="3" id="KW-1185">Reference proteome</keyword>
<dbReference type="SUPFAM" id="SSF53167">
    <property type="entry name" value="Purine and uridine phosphorylases"/>
    <property type="match status" value="1"/>
</dbReference>
<dbReference type="AlphaFoldDB" id="M7CD98"/>
<dbReference type="Gene3D" id="3.40.50.1580">
    <property type="entry name" value="Nucleoside phosphorylase domain"/>
    <property type="match status" value="1"/>
</dbReference>
<protein>
    <submittedName>
        <fullName evidence="2">Uridine phosphorylase 2</fullName>
    </submittedName>
</protein>
<evidence type="ECO:0000256" key="1">
    <source>
        <dbReference type="SAM" id="MobiDB-lite"/>
    </source>
</evidence>
<dbReference type="GO" id="GO:0005829">
    <property type="term" value="C:cytosol"/>
    <property type="evidence" value="ECO:0007669"/>
    <property type="project" value="TreeGrafter"/>
</dbReference>
<gene>
    <name evidence="2" type="ORF">UY3_04061</name>
</gene>
<dbReference type="PANTHER" id="PTHR43691:SF8">
    <property type="entry name" value="URIDINE PHOSPHORYLASE 2"/>
    <property type="match status" value="1"/>
</dbReference>
<dbReference type="GO" id="GO:0004850">
    <property type="term" value="F:uridine phosphorylase activity"/>
    <property type="evidence" value="ECO:0007669"/>
    <property type="project" value="TreeGrafter"/>
</dbReference>
<evidence type="ECO:0000313" key="3">
    <source>
        <dbReference type="Proteomes" id="UP000031443"/>
    </source>
</evidence>
<dbReference type="Proteomes" id="UP000031443">
    <property type="component" value="Unassembled WGS sequence"/>
</dbReference>
<feature type="compositionally biased region" description="Polar residues" evidence="1">
    <location>
        <begin position="28"/>
        <end position="38"/>
    </location>
</feature>
<dbReference type="EMBL" id="KB518693">
    <property type="protein sequence ID" value="EMP38742.1"/>
    <property type="molecule type" value="Genomic_DNA"/>
</dbReference>
<dbReference type="InterPro" id="IPR035994">
    <property type="entry name" value="Nucleoside_phosphorylase_sf"/>
</dbReference>
<dbReference type="PANTHER" id="PTHR43691">
    <property type="entry name" value="URIDINE PHOSPHORYLASE"/>
    <property type="match status" value="1"/>
</dbReference>
<dbReference type="STRING" id="8469.M7CD98"/>
<dbReference type="eggNOG" id="KOG3728">
    <property type="taxonomic scope" value="Eukaryota"/>
</dbReference>
<sequence length="172" mass="18905">MLNLTPFIPVGSNSVLPARQEDREHSRCTQSTTSSATSPGAVLSGGVRESSSEKLAPHMAAPVHEGQGQLDGALCSFSNEKKLAYLKRAYDAGVRNIEMESTVFAAICSKSCCCPCAVCVLNRFEGDQIKAPHEVLVEYQRRPQHLISLFIKKRLGLYNQMELLDNAFFLNN</sequence>
<name>M7CD98_CHEMY</name>